<organism evidence="1 2">
    <name type="scientific">Roseomonas indoligenes</name>
    <dbReference type="NCBI Taxonomy" id="2820811"/>
    <lineage>
        <taxon>Bacteria</taxon>
        <taxon>Pseudomonadati</taxon>
        <taxon>Pseudomonadota</taxon>
        <taxon>Alphaproteobacteria</taxon>
        <taxon>Acetobacterales</taxon>
        <taxon>Roseomonadaceae</taxon>
        <taxon>Roseomonas</taxon>
    </lineage>
</organism>
<dbReference type="EMBL" id="JAGIZA010000001">
    <property type="protein sequence ID" value="MBP0491229.1"/>
    <property type="molecule type" value="Genomic_DNA"/>
</dbReference>
<proteinExistence type="predicted"/>
<dbReference type="AlphaFoldDB" id="A0A940MUY6"/>
<evidence type="ECO:0000313" key="2">
    <source>
        <dbReference type="Proteomes" id="UP000677537"/>
    </source>
</evidence>
<dbReference type="RefSeq" id="WP_209369708.1">
    <property type="nucleotide sequence ID" value="NZ_JAGIZA010000001.1"/>
</dbReference>
<reference evidence="1" key="1">
    <citation type="submission" date="2021-03" db="EMBL/GenBank/DDBJ databases">
        <authorList>
            <person name="So Y."/>
        </authorList>
    </citation>
    <scope>NUCLEOTIDE SEQUENCE</scope>
    <source>
        <strain evidence="1">SG15</strain>
    </source>
</reference>
<evidence type="ECO:0000313" key="1">
    <source>
        <dbReference type="EMBL" id="MBP0491229.1"/>
    </source>
</evidence>
<sequence>MSDALLALVAAELAFPGDPNPAMRAAQRLAEDILARHGAAVEAVLFYGSNRRSGDGAGLLDLYVLTTSDRAFNGPGTLAFLNAALPPNVLHWRLDGPGGPLRAKVAVMTLRAFERRMRPGSIDTTLWARFCQPTTLIHARDEATRRRVEAAVAQAVETAIIWALRLGAPAQPPAALWRHLFASTYGAELRAERGNRPESIVATAPAWFDAVLPAALSRLASRLPADGRRAWSRRRVAGKALNVARLVKAAFTFDGGPDYLADKVARHSGVAVELTPWQRRHPILAAPILLWRLRRRGAVR</sequence>
<accession>A0A940MUY6</accession>
<dbReference type="Proteomes" id="UP000677537">
    <property type="component" value="Unassembled WGS sequence"/>
</dbReference>
<name>A0A940MUY6_9PROT</name>
<keyword evidence="2" id="KW-1185">Reference proteome</keyword>
<protein>
    <submittedName>
        <fullName evidence="1">Uncharacterized protein</fullName>
    </submittedName>
</protein>
<gene>
    <name evidence="1" type="ORF">J5Y10_00390</name>
</gene>
<comment type="caution">
    <text evidence="1">The sequence shown here is derived from an EMBL/GenBank/DDBJ whole genome shotgun (WGS) entry which is preliminary data.</text>
</comment>